<dbReference type="Pfam" id="PF25597">
    <property type="entry name" value="SH3_retrovirus"/>
    <property type="match status" value="1"/>
</dbReference>
<organism evidence="2 3">
    <name type="scientific">Gymnopus androsaceus JB14</name>
    <dbReference type="NCBI Taxonomy" id="1447944"/>
    <lineage>
        <taxon>Eukaryota</taxon>
        <taxon>Fungi</taxon>
        <taxon>Dikarya</taxon>
        <taxon>Basidiomycota</taxon>
        <taxon>Agaricomycotina</taxon>
        <taxon>Agaricomycetes</taxon>
        <taxon>Agaricomycetidae</taxon>
        <taxon>Agaricales</taxon>
        <taxon>Marasmiineae</taxon>
        <taxon>Omphalotaceae</taxon>
        <taxon>Gymnopus</taxon>
    </lineage>
</organism>
<accession>A0A6A4GLZ1</accession>
<dbReference type="AlphaFoldDB" id="A0A6A4GLZ1"/>
<evidence type="ECO:0000313" key="2">
    <source>
        <dbReference type="EMBL" id="KAE9386782.1"/>
    </source>
</evidence>
<feature type="non-terminal residue" evidence="2">
    <location>
        <position position="1"/>
    </location>
</feature>
<reference evidence="2" key="1">
    <citation type="journal article" date="2019" name="Environ. Microbiol.">
        <title>Fungal ecological strategies reflected in gene transcription - a case study of two litter decomposers.</title>
        <authorList>
            <person name="Barbi F."/>
            <person name="Kohler A."/>
            <person name="Barry K."/>
            <person name="Baskaran P."/>
            <person name="Daum C."/>
            <person name="Fauchery L."/>
            <person name="Ihrmark K."/>
            <person name="Kuo A."/>
            <person name="LaButti K."/>
            <person name="Lipzen A."/>
            <person name="Morin E."/>
            <person name="Grigoriev I.V."/>
            <person name="Henrissat B."/>
            <person name="Lindahl B."/>
            <person name="Martin F."/>
        </authorList>
    </citation>
    <scope>NUCLEOTIDE SEQUENCE</scope>
    <source>
        <strain evidence="2">JB14</strain>
    </source>
</reference>
<dbReference type="Proteomes" id="UP000799118">
    <property type="component" value="Unassembled WGS sequence"/>
</dbReference>
<protein>
    <recommendedName>
        <fullName evidence="1">Retroviral polymerase SH3-like domain-containing protein</fullName>
    </recommendedName>
</protein>
<sequence length="78" mass="9328">LPKNKTPFEMVHHCKPDLSHLQVWRFQAWMQVPEELCCKLGDKMIECIFVGYEENRVGWRVCNLNGKYHFSDQVVFNE</sequence>
<evidence type="ECO:0000259" key="1">
    <source>
        <dbReference type="Pfam" id="PF25597"/>
    </source>
</evidence>
<feature type="domain" description="Retroviral polymerase SH3-like" evidence="1">
    <location>
        <begin position="27"/>
        <end position="78"/>
    </location>
</feature>
<evidence type="ECO:0000313" key="3">
    <source>
        <dbReference type="Proteomes" id="UP000799118"/>
    </source>
</evidence>
<proteinExistence type="predicted"/>
<name>A0A6A4GLZ1_9AGAR</name>
<keyword evidence="3" id="KW-1185">Reference proteome</keyword>
<dbReference type="InterPro" id="IPR057670">
    <property type="entry name" value="SH3_retrovirus"/>
</dbReference>
<dbReference type="OrthoDB" id="3243429at2759"/>
<dbReference type="EMBL" id="ML769848">
    <property type="protein sequence ID" value="KAE9386782.1"/>
    <property type="molecule type" value="Genomic_DNA"/>
</dbReference>
<feature type="non-terminal residue" evidence="2">
    <location>
        <position position="78"/>
    </location>
</feature>
<gene>
    <name evidence="2" type="ORF">BT96DRAFT_756272</name>
</gene>